<evidence type="ECO:0000259" key="8">
    <source>
        <dbReference type="Pfam" id="PF00082"/>
    </source>
</evidence>
<comment type="similarity">
    <text evidence="1 5">Belongs to the peptidase S8 family.</text>
</comment>
<dbReference type="AlphaFoldDB" id="A0A8J3LPR0"/>
<keyword evidence="4 5" id="KW-0720">Serine protease</keyword>
<keyword evidence="7" id="KW-0732">Signal</keyword>
<dbReference type="RefSeq" id="WP_168077993.1">
    <property type="nucleotide sequence ID" value="NZ_BAAAQJ010000030.1"/>
</dbReference>
<feature type="transmembrane region" description="Helical" evidence="6">
    <location>
        <begin position="345"/>
        <end position="368"/>
    </location>
</feature>
<name>A0A8J3LPR0_9ACTN</name>
<evidence type="ECO:0000256" key="7">
    <source>
        <dbReference type="SAM" id="SignalP"/>
    </source>
</evidence>
<feature type="domain" description="Peptidase S8/S53" evidence="8">
    <location>
        <begin position="51"/>
        <end position="298"/>
    </location>
</feature>
<evidence type="ECO:0000256" key="4">
    <source>
        <dbReference type="ARBA" id="ARBA00022825"/>
    </source>
</evidence>
<feature type="active site" description="Charge relay system" evidence="5">
    <location>
        <position position="250"/>
    </location>
</feature>
<dbReference type="InterPro" id="IPR023827">
    <property type="entry name" value="Peptidase_S8_Asp-AS"/>
</dbReference>
<accession>A0A8J3LPR0</accession>
<keyword evidence="10" id="KW-1185">Reference proteome</keyword>
<keyword evidence="6" id="KW-0472">Membrane</keyword>
<evidence type="ECO:0000313" key="9">
    <source>
        <dbReference type="EMBL" id="GIG75637.1"/>
    </source>
</evidence>
<evidence type="ECO:0000313" key="10">
    <source>
        <dbReference type="Proteomes" id="UP000653674"/>
    </source>
</evidence>
<keyword evidence="6" id="KW-0812">Transmembrane</keyword>
<dbReference type="Pfam" id="PF00082">
    <property type="entry name" value="Peptidase_S8"/>
    <property type="match status" value="1"/>
</dbReference>
<reference evidence="9" key="1">
    <citation type="submission" date="2021-01" db="EMBL/GenBank/DDBJ databases">
        <title>Whole genome shotgun sequence of Planosporangium flavigriseum NBRC 105377.</title>
        <authorList>
            <person name="Komaki H."/>
            <person name="Tamura T."/>
        </authorList>
    </citation>
    <scope>NUCLEOTIDE SEQUENCE</scope>
    <source>
        <strain evidence="9">NBRC 105377</strain>
    </source>
</reference>
<comment type="caution">
    <text evidence="9">The sequence shown here is derived from an EMBL/GenBank/DDBJ whole genome shotgun (WGS) entry which is preliminary data.</text>
</comment>
<protein>
    <submittedName>
        <fullName evidence="9">Type VII secretion-associated serine protease</fullName>
    </submittedName>
</protein>
<dbReference type="InterPro" id="IPR000209">
    <property type="entry name" value="Peptidase_S8/S53_dom"/>
</dbReference>
<dbReference type="InterPro" id="IPR036852">
    <property type="entry name" value="Peptidase_S8/S53_dom_sf"/>
</dbReference>
<dbReference type="SUPFAM" id="SSF52743">
    <property type="entry name" value="Subtilisin-like"/>
    <property type="match status" value="1"/>
</dbReference>
<dbReference type="PRINTS" id="PR00723">
    <property type="entry name" value="SUBTILISIN"/>
</dbReference>
<dbReference type="Proteomes" id="UP000653674">
    <property type="component" value="Unassembled WGS sequence"/>
</dbReference>
<sequence length="373" mass="37388">MTVRRRAVLALAATVGVLLPSTPAYADNVRDAQWQLGFLNVAEAQRLGNEGSGVTVAVIDSGIDAAHPDLTGVVSPGADFATPGGGDGRVDANGHGTGMAGLIAGHGHGNAAGALGIAPKAQIVPVRIQAIAPSFGDEENQGIIWAAQHGVKVICIAVGKTADDVRMRRAVEQAQAADVVVVAAAGNRPRDTKVIYPAAYPGVIAAVGVDQQGNHSDVSVTGPEVSLAAPAADVVTTAPNNKYSKGSGSSNATAIVAGVATLVRAKYPNLTAPEVIHRLTATATDKGAPGRDNEYGFGIVNPVAALTADVPPLTPSAAPSSATGVAPVATPPVVAQPSRPNRTPLVIALIVAGLLVVAGTATAITIVVRRNNN</sequence>
<dbReference type="Gene3D" id="3.40.50.200">
    <property type="entry name" value="Peptidase S8/S53 domain"/>
    <property type="match status" value="1"/>
</dbReference>
<evidence type="ECO:0000256" key="1">
    <source>
        <dbReference type="ARBA" id="ARBA00011073"/>
    </source>
</evidence>
<dbReference type="PROSITE" id="PS51892">
    <property type="entry name" value="SUBTILASE"/>
    <property type="match status" value="1"/>
</dbReference>
<proteinExistence type="inferred from homology"/>
<dbReference type="InterPro" id="IPR015500">
    <property type="entry name" value="Peptidase_S8_subtilisin-rel"/>
</dbReference>
<dbReference type="PANTHER" id="PTHR43806:SF11">
    <property type="entry name" value="CEREVISIN-RELATED"/>
    <property type="match status" value="1"/>
</dbReference>
<feature type="signal peptide" evidence="7">
    <location>
        <begin position="1"/>
        <end position="26"/>
    </location>
</feature>
<keyword evidence="2 5" id="KW-0645">Protease</keyword>
<evidence type="ECO:0000256" key="5">
    <source>
        <dbReference type="PROSITE-ProRule" id="PRU01240"/>
    </source>
</evidence>
<dbReference type="PANTHER" id="PTHR43806">
    <property type="entry name" value="PEPTIDASE S8"/>
    <property type="match status" value="1"/>
</dbReference>
<keyword evidence="6" id="KW-1133">Transmembrane helix</keyword>
<dbReference type="EMBL" id="BONU01000034">
    <property type="protein sequence ID" value="GIG75637.1"/>
    <property type="molecule type" value="Genomic_DNA"/>
</dbReference>
<evidence type="ECO:0000256" key="6">
    <source>
        <dbReference type="SAM" id="Phobius"/>
    </source>
</evidence>
<keyword evidence="3 5" id="KW-0378">Hydrolase</keyword>
<evidence type="ECO:0000256" key="2">
    <source>
        <dbReference type="ARBA" id="ARBA00022670"/>
    </source>
</evidence>
<feature type="active site" description="Charge relay system" evidence="5">
    <location>
        <position position="95"/>
    </location>
</feature>
<organism evidence="9 10">
    <name type="scientific">Planosporangium flavigriseum</name>
    <dbReference type="NCBI Taxonomy" id="373681"/>
    <lineage>
        <taxon>Bacteria</taxon>
        <taxon>Bacillati</taxon>
        <taxon>Actinomycetota</taxon>
        <taxon>Actinomycetes</taxon>
        <taxon>Micromonosporales</taxon>
        <taxon>Micromonosporaceae</taxon>
        <taxon>Planosporangium</taxon>
    </lineage>
</organism>
<feature type="chain" id="PRO_5035162248" evidence="7">
    <location>
        <begin position="27"/>
        <end position="373"/>
    </location>
</feature>
<dbReference type="GO" id="GO:0006508">
    <property type="term" value="P:proteolysis"/>
    <property type="evidence" value="ECO:0007669"/>
    <property type="project" value="UniProtKB-KW"/>
</dbReference>
<feature type="active site" description="Charge relay system" evidence="5">
    <location>
        <position position="60"/>
    </location>
</feature>
<dbReference type="GO" id="GO:0004252">
    <property type="term" value="F:serine-type endopeptidase activity"/>
    <property type="evidence" value="ECO:0007669"/>
    <property type="project" value="UniProtKB-UniRule"/>
</dbReference>
<evidence type="ECO:0000256" key="3">
    <source>
        <dbReference type="ARBA" id="ARBA00022801"/>
    </source>
</evidence>
<dbReference type="InterPro" id="IPR050131">
    <property type="entry name" value="Peptidase_S8_subtilisin-like"/>
</dbReference>
<dbReference type="PROSITE" id="PS00136">
    <property type="entry name" value="SUBTILASE_ASP"/>
    <property type="match status" value="1"/>
</dbReference>
<gene>
    <name evidence="9" type="ORF">Pfl04_40410</name>
</gene>